<evidence type="ECO:0000313" key="3">
    <source>
        <dbReference type="Proteomes" id="UP000250140"/>
    </source>
</evidence>
<accession>A0A8E2EXT4</accession>
<dbReference type="Proteomes" id="UP000250140">
    <property type="component" value="Unassembled WGS sequence"/>
</dbReference>
<reference evidence="2 3" key="1">
    <citation type="journal article" date="2016" name="Nat. Commun.">
        <title>Ectomycorrhizal ecology is imprinted in the genome of the dominant symbiotic fungus Cenococcum geophilum.</title>
        <authorList>
            <consortium name="DOE Joint Genome Institute"/>
            <person name="Peter M."/>
            <person name="Kohler A."/>
            <person name="Ohm R.A."/>
            <person name="Kuo A."/>
            <person name="Krutzmann J."/>
            <person name="Morin E."/>
            <person name="Arend M."/>
            <person name="Barry K.W."/>
            <person name="Binder M."/>
            <person name="Choi C."/>
            <person name="Clum A."/>
            <person name="Copeland A."/>
            <person name="Grisel N."/>
            <person name="Haridas S."/>
            <person name="Kipfer T."/>
            <person name="LaButti K."/>
            <person name="Lindquist E."/>
            <person name="Lipzen A."/>
            <person name="Maire R."/>
            <person name="Meier B."/>
            <person name="Mihaltcheva S."/>
            <person name="Molinier V."/>
            <person name="Murat C."/>
            <person name="Poggeler S."/>
            <person name="Quandt C.A."/>
            <person name="Sperisen C."/>
            <person name="Tritt A."/>
            <person name="Tisserant E."/>
            <person name="Crous P.W."/>
            <person name="Henrissat B."/>
            <person name="Nehls U."/>
            <person name="Egli S."/>
            <person name="Spatafora J.W."/>
            <person name="Grigoriev I.V."/>
            <person name="Martin F.M."/>
        </authorList>
    </citation>
    <scope>NUCLEOTIDE SEQUENCE [LARGE SCALE GENOMIC DNA]</scope>
    <source>
        <strain evidence="2 3">CBS 207.34</strain>
    </source>
</reference>
<organism evidence="2 3">
    <name type="scientific">Glonium stellatum</name>
    <dbReference type="NCBI Taxonomy" id="574774"/>
    <lineage>
        <taxon>Eukaryota</taxon>
        <taxon>Fungi</taxon>
        <taxon>Dikarya</taxon>
        <taxon>Ascomycota</taxon>
        <taxon>Pezizomycotina</taxon>
        <taxon>Dothideomycetes</taxon>
        <taxon>Pleosporomycetidae</taxon>
        <taxon>Gloniales</taxon>
        <taxon>Gloniaceae</taxon>
        <taxon>Glonium</taxon>
    </lineage>
</organism>
<keyword evidence="1" id="KW-0812">Transmembrane</keyword>
<sequence length="76" mass="8957">MRLKRKSCRPRVPVSVRLTICHMRFQQILVVSCMFVAVLSYPSMLDYPWRAAAKETCPMKCLWVRIRLGEARFPLD</sequence>
<keyword evidence="3" id="KW-1185">Reference proteome</keyword>
<protein>
    <submittedName>
        <fullName evidence="2">Uncharacterized protein</fullName>
    </submittedName>
</protein>
<evidence type="ECO:0000313" key="2">
    <source>
        <dbReference type="EMBL" id="OCL06877.1"/>
    </source>
</evidence>
<gene>
    <name evidence="2" type="ORF">AOQ84DRAFT_68394</name>
</gene>
<proteinExistence type="predicted"/>
<name>A0A8E2EXT4_9PEZI</name>
<evidence type="ECO:0000256" key="1">
    <source>
        <dbReference type="SAM" id="Phobius"/>
    </source>
</evidence>
<keyword evidence="1" id="KW-0472">Membrane</keyword>
<keyword evidence="1" id="KW-1133">Transmembrane helix</keyword>
<feature type="transmembrane region" description="Helical" evidence="1">
    <location>
        <begin position="21"/>
        <end position="41"/>
    </location>
</feature>
<dbReference type="EMBL" id="KV749962">
    <property type="protein sequence ID" value="OCL06877.1"/>
    <property type="molecule type" value="Genomic_DNA"/>
</dbReference>
<dbReference type="AlphaFoldDB" id="A0A8E2EXT4"/>